<dbReference type="GO" id="GO:0032153">
    <property type="term" value="C:cell division site"/>
    <property type="evidence" value="ECO:0007669"/>
    <property type="project" value="TreeGrafter"/>
</dbReference>
<accession>A0A6J6LZC1</accession>
<evidence type="ECO:0000256" key="8">
    <source>
        <dbReference type="ARBA" id="ARBA00022960"/>
    </source>
</evidence>
<dbReference type="GO" id="GO:0005886">
    <property type="term" value="C:plasma membrane"/>
    <property type="evidence" value="ECO:0007669"/>
    <property type="project" value="UniProtKB-SubCell"/>
</dbReference>
<proteinExistence type="predicted"/>
<organism evidence="18">
    <name type="scientific">freshwater metagenome</name>
    <dbReference type="NCBI Taxonomy" id="449393"/>
    <lineage>
        <taxon>unclassified sequences</taxon>
        <taxon>metagenomes</taxon>
        <taxon>ecological metagenomes</taxon>
    </lineage>
</organism>
<evidence type="ECO:0000256" key="14">
    <source>
        <dbReference type="ARBA" id="ARBA00032370"/>
    </source>
</evidence>
<evidence type="ECO:0000256" key="4">
    <source>
        <dbReference type="ARBA" id="ARBA00022618"/>
    </source>
</evidence>
<comment type="pathway">
    <text evidence="2">Cell wall biogenesis; peptidoglycan biosynthesis.</text>
</comment>
<dbReference type="EMBL" id="CAEZWR010000088">
    <property type="protein sequence ID" value="CAB4666339.1"/>
    <property type="molecule type" value="Genomic_DNA"/>
</dbReference>
<evidence type="ECO:0000256" key="2">
    <source>
        <dbReference type="ARBA" id="ARBA00004752"/>
    </source>
</evidence>
<comment type="catalytic activity">
    <reaction evidence="16">
        <text>[GlcNAc-(1-&gt;4)-Mur2Ac(oyl-L-Ala-gamma-D-Glu-L-Lys-D-Ala-D-Ala)](n)-di-trans,octa-cis-undecaprenyl diphosphate + beta-D-GlcNAc-(1-&gt;4)-Mur2Ac(oyl-L-Ala-gamma-D-Glu-L-Lys-D-Ala-D-Ala)-di-trans,octa-cis-undecaprenyl diphosphate = [GlcNAc-(1-&gt;4)-Mur2Ac(oyl-L-Ala-gamma-D-Glu-L-Lys-D-Ala-D-Ala)](n+1)-di-trans,octa-cis-undecaprenyl diphosphate + di-trans,octa-cis-undecaprenyl diphosphate + H(+)</text>
        <dbReference type="Rhea" id="RHEA:23708"/>
        <dbReference type="Rhea" id="RHEA-COMP:9602"/>
        <dbReference type="Rhea" id="RHEA-COMP:9603"/>
        <dbReference type="ChEBI" id="CHEBI:15378"/>
        <dbReference type="ChEBI" id="CHEBI:58405"/>
        <dbReference type="ChEBI" id="CHEBI:60033"/>
        <dbReference type="ChEBI" id="CHEBI:78435"/>
        <dbReference type="EC" id="2.4.99.28"/>
    </reaction>
</comment>
<keyword evidence="5" id="KW-0328">Glycosyltransferase</keyword>
<feature type="transmembrane region" description="Helical" evidence="17">
    <location>
        <begin position="182"/>
        <end position="199"/>
    </location>
</feature>
<evidence type="ECO:0000256" key="11">
    <source>
        <dbReference type="ARBA" id="ARBA00023136"/>
    </source>
</evidence>
<feature type="transmembrane region" description="Helical" evidence="17">
    <location>
        <begin position="289"/>
        <end position="311"/>
    </location>
</feature>
<evidence type="ECO:0000256" key="1">
    <source>
        <dbReference type="ARBA" id="ARBA00004651"/>
    </source>
</evidence>
<dbReference type="GO" id="GO:0015648">
    <property type="term" value="F:lipid-linked peptidoglycan transporter activity"/>
    <property type="evidence" value="ECO:0007669"/>
    <property type="project" value="TreeGrafter"/>
</dbReference>
<protein>
    <recommendedName>
        <fullName evidence="15">peptidoglycan glycosyltransferase</fullName>
        <ecNumber evidence="15">2.4.99.28</ecNumber>
    </recommendedName>
    <alternativeName>
        <fullName evidence="14">Peptidoglycan polymerase</fullName>
    </alternativeName>
</protein>
<dbReference type="GO" id="GO:0009252">
    <property type="term" value="P:peptidoglycan biosynthetic process"/>
    <property type="evidence" value="ECO:0007669"/>
    <property type="project" value="UniProtKB-KW"/>
</dbReference>
<dbReference type="InterPro" id="IPR001182">
    <property type="entry name" value="FtsW/RodA"/>
</dbReference>
<dbReference type="EC" id="2.4.99.28" evidence="15"/>
<feature type="transmembrane region" description="Helical" evidence="17">
    <location>
        <begin position="94"/>
        <end position="114"/>
    </location>
</feature>
<dbReference type="GO" id="GO:0008955">
    <property type="term" value="F:peptidoglycan glycosyltransferase activity"/>
    <property type="evidence" value="ECO:0007669"/>
    <property type="project" value="UniProtKB-EC"/>
</dbReference>
<evidence type="ECO:0000313" key="18">
    <source>
        <dbReference type="EMBL" id="CAB4666339.1"/>
    </source>
</evidence>
<feature type="transmembrane region" description="Helical" evidence="17">
    <location>
        <begin position="67"/>
        <end position="88"/>
    </location>
</feature>
<dbReference type="InterPro" id="IPR018365">
    <property type="entry name" value="Cell_cycle_FtsW-rel_CS"/>
</dbReference>
<keyword evidence="10 17" id="KW-1133">Transmembrane helix</keyword>
<evidence type="ECO:0000256" key="15">
    <source>
        <dbReference type="ARBA" id="ARBA00044770"/>
    </source>
</evidence>
<keyword evidence="6" id="KW-0808">Transferase</keyword>
<dbReference type="NCBIfam" id="TIGR02614">
    <property type="entry name" value="ftsW"/>
    <property type="match status" value="1"/>
</dbReference>
<keyword evidence="3" id="KW-1003">Cell membrane</keyword>
<dbReference type="GO" id="GO:0071555">
    <property type="term" value="P:cell wall organization"/>
    <property type="evidence" value="ECO:0007669"/>
    <property type="project" value="UniProtKB-KW"/>
</dbReference>
<dbReference type="PANTHER" id="PTHR30474:SF2">
    <property type="entry name" value="PEPTIDOGLYCAN GLYCOSYLTRANSFERASE FTSW-RELATED"/>
    <property type="match status" value="1"/>
</dbReference>
<evidence type="ECO:0000256" key="3">
    <source>
        <dbReference type="ARBA" id="ARBA00022475"/>
    </source>
</evidence>
<keyword evidence="9" id="KW-0573">Peptidoglycan synthesis</keyword>
<evidence type="ECO:0000256" key="16">
    <source>
        <dbReference type="ARBA" id="ARBA00049902"/>
    </source>
</evidence>
<keyword evidence="13" id="KW-0961">Cell wall biogenesis/degradation</keyword>
<keyword evidence="11 17" id="KW-0472">Membrane</keyword>
<dbReference type="PROSITE" id="PS00428">
    <property type="entry name" value="FTSW_RODA_SPOVE"/>
    <property type="match status" value="1"/>
</dbReference>
<keyword evidence="7 17" id="KW-0812">Transmembrane</keyword>
<evidence type="ECO:0000256" key="7">
    <source>
        <dbReference type="ARBA" id="ARBA00022692"/>
    </source>
</evidence>
<dbReference type="AlphaFoldDB" id="A0A6J6LZC1"/>
<feature type="transmembrane region" description="Helical" evidence="17">
    <location>
        <begin position="355"/>
        <end position="377"/>
    </location>
</feature>
<evidence type="ECO:0000256" key="13">
    <source>
        <dbReference type="ARBA" id="ARBA00023316"/>
    </source>
</evidence>
<evidence type="ECO:0000256" key="10">
    <source>
        <dbReference type="ARBA" id="ARBA00022989"/>
    </source>
</evidence>
<keyword evidence="12" id="KW-0131">Cell cycle</keyword>
<sequence>MKSPMGNASAHESRLRYLLNHPLSTYYLIGGSSVLLLLLGLVMVLSASSIESFKTFGSSYTLFGRQALFGGIGLVGLYFAARTSIQFWRGIAKWLFIIAVVLLIAVLVIGVSVAGQKNWIEIFGPFRLQPSEFAKIALVVWGADQIAKKLEYYRSWKELLYPTVPVAVVFMGLVLAEGDFGNTLMLAAILCGMLFAAGVPGRFFAGFVGVAALGILTLSIAAPYRMARFTSWLDPNADPLGTGWQLTQGHYALGTGGIFGVGLGASREKWGALPEAHTDFIFSVIGEELGLIGTFSVLILFAVLAFAVFRLSRTSKDNFVRIATAGVGVWIVFQAIINIGAVLGLLPITGVPLPFVSYGGSSLVPTLGAVGMLLCFARNEPGARQSLRRRQTARSLARR</sequence>
<name>A0A6J6LZC1_9ZZZZ</name>
<dbReference type="EMBL" id="CAFBMO010000128">
    <property type="protein sequence ID" value="CAB4921763.1"/>
    <property type="molecule type" value="Genomic_DNA"/>
</dbReference>
<dbReference type="GO" id="GO:0051301">
    <property type="term" value="P:cell division"/>
    <property type="evidence" value="ECO:0007669"/>
    <property type="project" value="UniProtKB-KW"/>
</dbReference>
<keyword evidence="8" id="KW-0133">Cell shape</keyword>
<comment type="subcellular location">
    <subcellularLocation>
        <location evidence="1">Cell membrane</location>
        <topology evidence="1">Multi-pass membrane protein</topology>
    </subcellularLocation>
</comment>
<evidence type="ECO:0000256" key="9">
    <source>
        <dbReference type="ARBA" id="ARBA00022984"/>
    </source>
</evidence>
<evidence type="ECO:0000256" key="12">
    <source>
        <dbReference type="ARBA" id="ARBA00023306"/>
    </source>
</evidence>
<evidence type="ECO:0000256" key="17">
    <source>
        <dbReference type="SAM" id="Phobius"/>
    </source>
</evidence>
<keyword evidence="4" id="KW-0132">Cell division</keyword>
<feature type="transmembrane region" description="Helical" evidence="17">
    <location>
        <begin position="204"/>
        <end position="224"/>
    </location>
</feature>
<gene>
    <name evidence="18" type="ORF">UFOPK2282_00843</name>
    <name evidence="19" type="ORF">UFOPK3576_01706</name>
</gene>
<dbReference type="PANTHER" id="PTHR30474">
    <property type="entry name" value="CELL CYCLE PROTEIN"/>
    <property type="match status" value="1"/>
</dbReference>
<dbReference type="GO" id="GO:0008360">
    <property type="term" value="P:regulation of cell shape"/>
    <property type="evidence" value="ECO:0007669"/>
    <property type="project" value="UniProtKB-KW"/>
</dbReference>
<evidence type="ECO:0000313" key="19">
    <source>
        <dbReference type="EMBL" id="CAB4921763.1"/>
    </source>
</evidence>
<dbReference type="Pfam" id="PF01098">
    <property type="entry name" value="FTSW_RODA_SPOVE"/>
    <property type="match status" value="1"/>
</dbReference>
<feature type="transmembrane region" description="Helical" evidence="17">
    <location>
        <begin position="25"/>
        <end position="46"/>
    </location>
</feature>
<evidence type="ECO:0000256" key="5">
    <source>
        <dbReference type="ARBA" id="ARBA00022676"/>
    </source>
</evidence>
<reference evidence="18" key="1">
    <citation type="submission" date="2020-05" db="EMBL/GenBank/DDBJ databases">
        <authorList>
            <person name="Chiriac C."/>
            <person name="Salcher M."/>
            <person name="Ghai R."/>
            <person name="Kavagutti S V."/>
        </authorList>
    </citation>
    <scope>NUCLEOTIDE SEQUENCE</scope>
</reference>
<evidence type="ECO:0000256" key="6">
    <source>
        <dbReference type="ARBA" id="ARBA00022679"/>
    </source>
</evidence>
<dbReference type="InterPro" id="IPR013437">
    <property type="entry name" value="FtsW"/>
</dbReference>
<feature type="transmembrane region" description="Helical" evidence="17">
    <location>
        <begin position="323"/>
        <end position="349"/>
    </location>
</feature>